<accession>A0A0J6YP48</accession>
<name>A0A0J6YP48_COCIT</name>
<proteinExistence type="predicted"/>
<dbReference type="AlphaFoldDB" id="A0A0J6YP48"/>
<dbReference type="InterPro" id="IPR011011">
    <property type="entry name" value="Znf_FYVE_PHD"/>
</dbReference>
<evidence type="ECO:0000313" key="2">
    <source>
        <dbReference type="EMBL" id="KMP08954.1"/>
    </source>
</evidence>
<gene>
    <name evidence="2" type="ORF">CIRG_08635</name>
</gene>
<protein>
    <recommendedName>
        <fullName evidence="1">CHAT domain-containing protein</fullName>
    </recommendedName>
</protein>
<evidence type="ECO:0000313" key="3">
    <source>
        <dbReference type="Proteomes" id="UP000054565"/>
    </source>
</evidence>
<dbReference type="STRING" id="404692.A0A0J6YP48"/>
<organism evidence="2 3">
    <name type="scientific">Coccidioides immitis RMSCC 2394</name>
    <dbReference type="NCBI Taxonomy" id="404692"/>
    <lineage>
        <taxon>Eukaryota</taxon>
        <taxon>Fungi</taxon>
        <taxon>Dikarya</taxon>
        <taxon>Ascomycota</taxon>
        <taxon>Pezizomycotina</taxon>
        <taxon>Eurotiomycetes</taxon>
        <taxon>Eurotiomycetidae</taxon>
        <taxon>Onygenales</taxon>
        <taxon>Onygenaceae</taxon>
        <taxon>Coccidioides</taxon>
    </lineage>
</organism>
<dbReference type="EMBL" id="DS028098">
    <property type="protein sequence ID" value="KMP08954.1"/>
    <property type="molecule type" value="Genomic_DNA"/>
</dbReference>
<evidence type="ECO:0000259" key="1">
    <source>
        <dbReference type="Pfam" id="PF12770"/>
    </source>
</evidence>
<dbReference type="Pfam" id="PF12770">
    <property type="entry name" value="CHAT"/>
    <property type="match status" value="1"/>
</dbReference>
<dbReference type="Proteomes" id="UP000054565">
    <property type="component" value="Unassembled WGS sequence"/>
</dbReference>
<dbReference type="InterPro" id="IPR013083">
    <property type="entry name" value="Znf_RING/FYVE/PHD"/>
</dbReference>
<dbReference type="SUPFAM" id="SSF57903">
    <property type="entry name" value="FYVE/PHD zinc finger"/>
    <property type="match status" value="1"/>
</dbReference>
<feature type="domain" description="CHAT" evidence="1">
    <location>
        <begin position="194"/>
        <end position="433"/>
    </location>
</feature>
<dbReference type="InterPro" id="IPR024983">
    <property type="entry name" value="CHAT_dom"/>
</dbReference>
<reference evidence="3" key="1">
    <citation type="journal article" date="2010" name="Genome Res.">
        <title>Population genomic sequencing of Coccidioides fungi reveals recent hybridization and transposon control.</title>
        <authorList>
            <person name="Neafsey D.E."/>
            <person name="Barker B.M."/>
            <person name="Sharpton T.J."/>
            <person name="Stajich J.E."/>
            <person name="Park D.J."/>
            <person name="Whiston E."/>
            <person name="Hung C.-Y."/>
            <person name="McMahan C."/>
            <person name="White J."/>
            <person name="Sykes S."/>
            <person name="Heiman D."/>
            <person name="Young S."/>
            <person name="Zeng Q."/>
            <person name="Abouelleil A."/>
            <person name="Aftuck L."/>
            <person name="Bessette D."/>
            <person name="Brown A."/>
            <person name="FitzGerald M."/>
            <person name="Lui A."/>
            <person name="Macdonald J.P."/>
            <person name="Priest M."/>
            <person name="Orbach M.J."/>
            <person name="Galgiani J.N."/>
            <person name="Kirkland T.N."/>
            <person name="Cole G.T."/>
            <person name="Birren B.W."/>
            <person name="Henn M.R."/>
            <person name="Taylor J.W."/>
            <person name="Rounsley S.D."/>
        </authorList>
    </citation>
    <scope>NUCLEOTIDE SEQUENCE [LARGE SCALE GENOMIC DNA]</scope>
    <source>
        <strain evidence="3">RMSCC 2394</strain>
    </source>
</reference>
<dbReference type="Gene3D" id="3.30.40.10">
    <property type="entry name" value="Zinc/RING finger domain, C3HC4 (zinc finger)"/>
    <property type="match status" value="1"/>
</dbReference>
<dbReference type="OrthoDB" id="9991317at2759"/>
<sequence length="589" mass="65261">MDDLNRALSYFKKSWACCSSAPSIRISSAQFAAIILTTQLNWEDSSVLLQGAVELLPFVSVRSLEHTDKQHMLAQFTGLASAAAAAALKAGKSASQALRLLELGRDIIAGLLMEMRGDITDLKEQYPHLADEFIHLREELDSPVDEMISSALTNGRASIDSRVKRRYEADQRFEELIKEIRTQPKFSEPLHISKLLEWLWNVVSRPSLEALGFANAPKDDFPRVWWIPTGPLSHLPLHAAGRHMDGSSETVLDRTMSSYASSIKALIYGHRRHRSTQSQSDHGVLVAMQETPGLAASQTLPYAAVEVENLKKFCPELGLKPISPSLCKADVLDCLRQCQIFHFAGHGLSHPTEPSRSCLLLEDWESKPLRVGDLRDLNLQKNPPFLAYLSPCSTGANEVYTLVDEGIHLVSAFQPAGFRHVVGTLWEVSDITASVRQNIYHFDPSPLTDLYDSIYRNARQGDTIQYRESCRILTDWLELAGIPEWDAPPIQINSANPPANPPANMPADLSADLPANSPTVPMVDPSITANQRRSPSPGLCLICQQQAAGSRPACRVCHVEFHTECLDIWGNQPNNISRLGRHGVACPHW</sequence>
<dbReference type="CDD" id="cd16448">
    <property type="entry name" value="RING-H2"/>
    <property type="match status" value="1"/>
</dbReference>